<sequence length="272" mass="31589">MNNKDKIILCDKETKFEIDSFPKQVEKIVQGFNIILFADNQLDGCFFRDGARTIPLSEVKNNTYVVHSQIFNNIYYPMENFNENYKLDFRDTFIRILHKLGATKYNISYSDEEEFKTLKKTKNSGGFSAKHSALGYGNVNADIESEDTHHNKIKNKSDTNVEQSKNIITPEEFQNWIKKENINLDVFKSLHLTAFIETFFDKGKLDKTKLEKKSVKLEDVIKIHNECKKICVGFKKIPVHLGHITGGFNFDFSKYSTTQKKIAEKMKIVIEF</sequence>
<dbReference type="EMBL" id="SAXY01000006">
    <property type="protein sequence ID" value="TXJ47369.1"/>
    <property type="molecule type" value="Genomic_DNA"/>
</dbReference>
<protein>
    <submittedName>
        <fullName evidence="1">Uncharacterized protein</fullName>
    </submittedName>
</protein>
<comment type="caution">
    <text evidence="1">The sequence shown here is derived from an EMBL/GenBank/DDBJ whole genome shotgun (WGS) entry which is preliminary data.</text>
</comment>
<dbReference type="OrthoDB" id="9844727at2"/>
<dbReference type="Proteomes" id="UP000323176">
    <property type="component" value="Unassembled WGS sequence"/>
</dbReference>
<organism evidence="1 2">
    <name type="scientific">Brachyspira pilosicoli</name>
    <name type="common">Serpulina pilosicoli</name>
    <dbReference type="NCBI Taxonomy" id="52584"/>
    <lineage>
        <taxon>Bacteria</taxon>
        <taxon>Pseudomonadati</taxon>
        <taxon>Spirochaetota</taxon>
        <taxon>Spirochaetia</taxon>
        <taxon>Brachyspirales</taxon>
        <taxon>Brachyspiraceae</taxon>
        <taxon>Brachyspira</taxon>
    </lineage>
</organism>
<evidence type="ECO:0000313" key="1">
    <source>
        <dbReference type="EMBL" id="TXJ47369.1"/>
    </source>
</evidence>
<proteinExistence type="predicted"/>
<name>A0A5C8FCP2_BRAPL</name>
<dbReference type="AlphaFoldDB" id="A0A5C8FCP2"/>
<evidence type="ECO:0000313" key="2">
    <source>
        <dbReference type="Proteomes" id="UP000323176"/>
    </source>
</evidence>
<accession>A0A5C8FCP2</accession>
<gene>
    <name evidence="1" type="ORF">EPJ72_00435</name>
</gene>
<reference evidence="1 2" key="1">
    <citation type="journal article" date="1992" name="Lakartidningen">
        <title>[Penicillin V and not amoxicillin is the first choice preparation in acute otitis].</title>
        <authorList>
            <person name="Kamme C."/>
            <person name="Lundgren K."/>
            <person name="Prellner K."/>
        </authorList>
    </citation>
    <scope>NUCLEOTIDE SEQUENCE [LARGE SCALE GENOMIC DNA]</scope>
    <source>
        <strain evidence="1 2">PC5538III-hc</strain>
    </source>
</reference>